<sequence length="359" mass="40251">MLGHPTTWTNALPPETHVKERRSNLLPALEWRLDGTPPPSRVRPMKKRLTTEPCSRRNKSHTGSAFPKDKSIQSPSSNSKVTIWSAKLRRNLSKFSVNLSQLRDYGRISISGACFDAGQGIILVLQEQTYYKTLQGTCITKALKKPKPRKFGIFDVGTEKGRSVKEIVEVKIIITSSSPTSRLTYPKALASKTHVVWALNGRKTYIFLVDGGLRRRSPDPNQLSIVGCSLCAATTLSDDGSRAYARSWKFQEDCVCLDGYEAINGWENMDGLENSTVTWNSRVTSVGNYTAMKWPVDCLHYTHEKTFIEQVVADEIDMECVPPACSRILNWHLHLAALDVPYPQGWAIQNNIKSVITVR</sequence>
<protein>
    <recommendedName>
        <fullName evidence="4">Glycosyltransferases</fullName>
    </recommendedName>
</protein>
<gene>
    <name evidence="2" type="ORF">HID58_028528</name>
</gene>
<reference evidence="2 3" key="1">
    <citation type="submission" date="2021-05" db="EMBL/GenBank/DDBJ databases">
        <title>Genome Assembly of Synthetic Allotetraploid Brassica napus Reveals Homoeologous Exchanges between Subgenomes.</title>
        <authorList>
            <person name="Davis J.T."/>
        </authorList>
    </citation>
    <scope>NUCLEOTIDE SEQUENCE [LARGE SCALE GENOMIC DNA]</scope>
    <source>
        <strain evidence="3">cv. Da-Ae</strain>
        <tissue evidence="2">Seedling</tissue>
    </source>
</reference>
<evidence type="ECO:0008006" key="4">
    <source>
        <dbReference type="Google" id="ProtNLM"/>
    </source>
</evidence>
<dbReference type="Proteomes" id="UP000824890">
    <property type="component" value="Unassembled WGS sequence"/>
</dbReference>
<evidence type="ECO:0000256" key="1">
    <source>
        <dbReference type="SAM" id="MobiDB-lite"/>
    </source>
</evidence>
<name>A0ABQ8CAH5_BRANA</name>
<proteinExistence type="predicted"/>
<keyword evidence="3" id="KW-1185">Reference proteome</keyword>
<accession>A0ABQ8CAH5</accession>
<organism evidence="2 3">
    <name type="scientific">Brassica napus</name>
    <name type="common">Rape</name>
    <dbReference type="NCBI Taxonomy" id="3708"/>
    <lineage>
        <taxon>Eukaryota</taxon>
        <taxon>Viridiplantae</taxon>
        <taxon>Streptophyta</taxon>
        <taxon>Embryophyta</taxon>
        <taxon>Tracheophyta</taxon>
        <taxon>Spermatophyta</taxon>
        <taxon>Magnoliopsida</taxon>
        <taxon>eudicotyledons</taxon>
        <taxon>Gunneridae</taxon>
        <taxon>Pentapetalae</taxon>
        <taxon>rosids</taxon>
        <taxon>malvids</taxon>
        <taxon>Brassicales</taxon>
        <taxon>Brassicaceae</taxon>
        <taxon>Brassiceae</taxon>
        <taxon>Brassica</taxon>
    </lineage>
</organism>
<feature type="region of interest" description="Disordered" evidence="1">
    <location>
        <begin position="31"/>
        <end position="77"/>
    </location>
</feature>
<dbReference type="EMBL" id="JAGKQM010000008">
    <property type="protein sequence ID" value="KAH0914082.1"/>
    <property type="molecule type" value="Genomic_DNA"/>
</dbReference>
<comment type="caution">
    <text evidence="2">The sequence shown here is derived from an EMBL/GenBank/DDBJ whole genome shotgun (WGS) entry which is preliminary data.</text>
</comment>
<evidence type="ECO:0000313" key="2">
    <source>
        <dbReference type="EMBL" id="KAH0914082.1"/>
    </source>
</evidence>
<dbReference type="InterPro" id="IPR029044">
    <property type="entry name" value="Nucleotide-diphossugar_trans"/>
</dbReference>
<dbReference type="SUPFAM" id="SSF53448">
    <property type="entry name" value="Nucleotide-diphospho-sugar transferases"/>
    <property type="match status" value="1"/>
</dbReference>
<evidence type="ECO:0000313" key="3">
    <source>
        <dbReference type="Proteomes" id="UP000824890"/>
    </source>
</evidence>